<dbReference type="RefSeq" id="WP_146370645.1">
    <property type="nucleotide sequence ID" value="NZ_SJPP01000001.1"/>
</dbReference>
<feature type="transmembrane region" description="Helical" evidence="7">
    <location>
        <begin position="261"/>
        <end position="278"/>
    </location>
</feature>
<dbReference type="GO" id="GO:0008270">
    <property type="term" value="F:zinc ion binding"/>
    <property type="evidence" value="ECO:0007669"/>
    <property type="project" value="InterPro"/>
</dbReference>
<dbReference type="GO" id="GO:0016020">
    <property type="term" value="C:membrane"/>
    <property type="evidence" value="ECO:0007669"/>
    <property type="project" value="UniProtKB-SubCell"/>
</dbReference>
<comment type="similarity">
    <text evidence="2">Belongs to the beta-class carbonic anhydrase family.</text>
</comment>
<dbReference type="EC" id="4.2.1.1" evidence="9"/>
<dbReference type="OrthoDB" id="9769739at2"/>
<evidence type="ECO:0000256" key="5">
    <source>
        <dbReference type="ARBA" id="ARBA00023136"/>
    </source>
</evidence>
<evidence type="ECO:0000256" key="4">
    <source>
        <dbReference type="ARBA" id="ARBA00022989"/>
    </source>
</evidence>
<evidence type="ECO:0000256" key="6">
    <source>
        <dbReference type="PIRSR" id="PIRSR601765-1"/>
    </source>
</evidence>
<accession>A0A5C6BMC8</accession>
<reference evidence="9 10" key="1">
    <citation type="submission" date="2019-02" db="EMBL/GenBank/DDBJ databases">
        <title>Deep-cultivation of Planctomycetes and their phenomic and genomic characterization uncovers novel biology.</title>
        <authorList>
            <person name="Wiegand S."/>
            <person name="Jogler M."/>
            <person name="Boedeker C."/>
            <person name="Pinto D."/>
            <person name="Vollmers J."/>
            <person name="Rivas-Marin E."/>
            <person name="Kohn T."/>
            <person name="Peeters S.H."/>
            <person name="Heuer A."/>
            <person name="Rast P."/>
            <person name="Oberbeckmann S."/>
            <person name="Bunk B."/>
            <person name="Jeske O."/>
            <person name="Meyerdierks A."/>
            <person name="Storesund J.E."/>
            <person name="Kallscheuer N."/>
            <person name="Luecker S."/>
            <person name="Lage O.M."/>
            <person name="Pohl T."/>
            <person name="Merkel B.J."/>
            <person name="Hornburger P."/>
            <person name="Mueller R.-W."/>
            <person name="Bruemmer F."/>
            <person name="Labrenz M."/>
            <person name="Spormann A.M."/>
            <person name="Op Den Camp H."/>
            <person name="Overmann J."/>
            <person name="Amann R."/>
            <person name="Jetten M.S.M."/>
            <person name="Mascher T."/>
            <person name="Medema M.H."/>
            <person name="Devos D.P."/>
            <person name="Kaster A.-K."/>
            <person name="Ovreas L."/>
            <person name="Rohde M."/>
            <person name="Galperin M.Y."/>
            <person name="Jogler C."/>
        </authorList>
    </citation>
    <scope>NUCLEOTIDE SEQUENCE [LARGE SCALE GENOMIC DNA]</scope>
    <source>
        <strain evidence="9 10">CA54</strain>
    </source>
</reference>
<feature type="transmembrane region" description="Helical" evidence="7">
    <location>
        <begin position="118"/>
        <end position="136"/>
    </location>
</feature>
<feature type="binding site" evidence="6">
    <location>
        <position position="581"/>
    </location>
    <ligand>
        <name>Zn(2+)</name>
        <dbReference type="ChEBI" id="CHEBI:29105"/>
    </ligand>
</feature>
<comment type="subcellular location">
    <subcellularLocation>
        <location evidence="1">Membrane</location>
        <topology evidence="1">Multi-pass membrane protein</topology>
    </subcellularLocation>
</comment>
<feature type="domain" description="SLC26A/SulP transporter" evidence="8">
    <location>
        <begin position="12"/>
        <end position="397"/>
    </location>
</feature>
<dbReference type="SUPFAM" id="SSF53056">
    <property type="entry name" value="beta-carbonic anhydrase, cab"/>
    <property type="match status" value="1"/>
</dbReference>
<keyword evidence="5 7" id="KW-0472">Membrane</keyword>
<feature type="binding site" evidence="6">
    <location>
        <position position="583"/>
    </location>
    <ligand>
        <name>Zn(2+)</name>
        <dbReference type="ChEBI" id="CHEBI:29105"/>
    </ligand>
</feature>
<comment type="cofactor">
    <cofactor evidence="6">
        <name>Zn(2+)</name>
        <dbReference type="ChEBI" id="CHEBI:29105"/>
    </cofactor>
    <text evidence="6">Binds 1 zinc ion per subunit.</text>
</comment>
<dbReference type="SMART" id="SM00947">
    <property type="entry name" value="Pro_CA"/>
    <property type="match status" value="1"/>
</dbReference>
<keyword evidence="6" id="KW-0479">Metal-binding</keyword>
<dbReference type="InterPro" id="IPR001765">
    <property type="entry name" value="Carbonic_anhydrase"/>
</dbReference>
<evidence type="ECO:0000256" key="1">
    <source>
        <dbReference type="ARBA" id="ARBA00004141"/>
    </source>
</evidence>
<sequence>MTEQLPKKSGTLVNDLTAGVVVFIVAVPLCLGIALASDAPLFSGLLSGIVGGIVVGLLSRSHTSVSGPAAGLTAIVSSQITALGSFQVFLLAVMIAGAMQIAAGIARAGFIAMFVPNSVIKGLLTAIGIILILKQIPHVVGHDDDFEGEMSFAQPDQQNTFTELLSVFQGQWHLGAATIGLLSIVLLVAWSRIKFLKNSPVPAPLVVVLLGLGLGVLFGNWGVGWAIGKSHLVQVPVAKNLSEFRSFLTHPDFSAWLNPQVYMAAITIAIVASLETVLNLEATDRLDPQQRQSPPSRELIAQGAGNMVTGLIGGIPVTSVIVRSSVNINTGGKTKLSTIIHGCLLLASVSLAPQVLNQIPLSCLAAILLATGFKLASPALFKQMYKEGKYQFTPFLITVLAIVFTDLLVGILIGLGVSLSFILYSNVKRPLHRVVENHVGGEVLRIELSNQVSFLNRAAIVQTLDGVPEGGSVLIDARNSSYIDPDVLGLLHEFKNKSAPARGISISLLGFRNRYQLEDEIQYIDYSTHELQERLTADQVLEMLVAGNERFRSGNTLTRHTIRQINATATAQHPLAVVVSCMDSRAPVEMIFDVGVGDVFVVRVAGNVISPEVLASIEYGCVIARAPLVLVMGHTNCGAVTATVDAICGRSFNDAGCSHLKYIVDEVSPSIDGLSHFNAEQATDEDKIAFVNQVSHRNVQHSVEAILQRSPAISEQVRNGQAAVVGAMYDVNTGQLHCQDVDQHVKSQTGEM</sequence>
<evidence type="ECO:0000313" key="10">
    <source>
        <dbReference type="Proteomes" id="UP000320735"/>
    </source>
</evidence>
<dbReference type="EMBL" id="SJPP01000001">
    <property type="protein sequence ID" value="TWU13300.1"/>
    <property type="molecule type" value="Genomic_DNA"/>
</dbReference>
<dbReference type="AlphaFoldDB" id="A0A5C6BMC8"/>
<feature type="transmembrane region" description="Helical" evidence="7">
    <location>
        <begin position="396"/>
        <end position="424"/>
    </location>
</feature>
<protein>
    <submittedName>
        <fullName evidence="9">Carbonic anhydrase 2</fullName>
        <ecNumber evidence="9">4.2.1.1</ecNumber>
    </submittedName>
</protein>
<feature type="transmembrane region" description="Helical" evidence="7">
    <location>
        <begin position="359"/>
        <end position="376"/>
    </location>
</feature>
<feature type="binding site" evidence="6">
    <location>
        <position position="637"/>
    </location>
    <ligand>
        <name>Zn(2+)</name>
        <dbReference type="ChEBI" id="CHEBI:29105"/>
    </ligand>
</feature>
<dbReference type="Pfam" id="PF00916">
    <property type="entry name" value="Sulfate_transp"/>
    <property type="match status" value="1"/>
</dbReference>
<feature type="transmembrane region" description="Helical" evidence="7">
    <location>
        <begin position="12"/>
        <end position="35"/>
    </location>
</feature>
<dbReference type="Gene3D" id="3.40.1050.10">
    <property type="entry name" value="Carbonic anhydrase"/>
    <property type="match status" value="1"/>
</dbReference>
<keyword evidence="9" id="KW-0456">Lyase</keyword>
<evidence type="ECO:0000259" key="8">
    <source>
        <dbReference type="Pfam" id="PF00916"/>
    </source>
</evidence>
<dbReference type="InterPro" id="IPR036874">
    <property type="entry name" value="Carbonic_anhydrase_sf"/>
</dbReference>
<keyword evidence="6" id="KW-0862">Zinc</keyword>
<organism evidence="9 10">
    <name type="scientific">Symmachiella macrocystis</name>
    <dbReference type="NCBI Taxonomy" id="2527985"/>
    <lineage>
        <taxon>Bacteria</taxon>
        <taxon>Pseudomonadati</taxon>
        <taxon>Planctomycetota</taxon>
        <taxon>Planctomycetia</taxon>
        <taxon>Planctomycetales</taxon>
        <taxon>Planctomycetaceae</taxon>
        <taxon>Symmachiella</taxon>
    </lineage>
</organism>
<keyword evidence="4 7" id="KW-1133">Transmembrane helix</keyword>
<keyword evidence="10" id="KW-1185">Reference proteome</keyword>
<feature type="transmembrane region" description="Helical" evidence="7">
    <location>
        <begin position="299"/>
        <end position="322"/>
    </location>
</feature>
<evidence type="ECO:0000256" key="3">
    <source>
        <dbReference type="ARBA" id="ARBA00022692"/>
    </source>
</evidence>
<gene>
    <name evidence="9" type="primary">mtcA2_2</name>
    <name evidence="9" type="ORF">CA54_21330</name>
</gene>
<dbReference type="InterPro" id="IPR011547">
    <property type="entry name" value="SLC26A/SulP_dom"/>
</dbReference>
<name>A0A5C6BMC8_9PLAN</name>
<keyword evidence="3 7" id="KW-0812">Transmembrane</keyword>
<proteinExistence type="inferred from homology"/>
<dbReference type="GO" id="GO:0055085">
    <property type="term" value="P:transmembrane transport"/>
    <property type="evidence" value="ECO:0007669"/>
    <property type="project" value="InterPro"/>
</dbReference>
<dbReference type="InterPro" id="IPR001902">
    <property type="entry name" value="SLC26A/SulP_fam"/>
</dbReference>
<feature type="binding site" evidence="6">
    <location>
        <position position="634"/>
    </location>
    <ligand>
        <name>Zn(2+)</name>
        <dbReference type="ChEBI" id="CHEBI:29105"/>
    </ligand>
</feature>
<feature type="transmembrane region" description="Helical" evidence="7">
    <location>
        <begin position="172"/>
        <end position="193"/>
    </location>
</feature>
<feature type="transmembrane region" description="Helical" evidence="7">
    <location>
        <begin position="41"/>
        <end position="58"/>
    </location>
</feature>
<comment type="caution">
    <text evidence="9">The sequence shown here is derived from an EMBL/GenBank/DDBJ whole genome shotgun (WGS) entry which is preliminary data.</text>
</comment>
<dbReference type="GO" id="GO:0004089">
    <property type="term" value="F:carbonate dehydratase activity"/>
    <property type="evidence" value="ECO:0007669"/>
    <property type="project" value="UniProtKB-EC"/>
</dbReference>
<evidence type="ECO:0000313" key="9">
    <source>
        <dbReference type="EMBL" id="TWU13300.1"/>
    </source>
</evidence>
<dbReference type="PANTHER" id="PTHR11814">
    <property type="entry name" value="SULFATE TRANSPORTER"/>
    <property type="match status" value="1"/>
</dbReference>
<feature type="transmembrane region" description="Helical" evidence="7">
    <location>
        <begin position="205"/>
        <end position="227"/>
    </location>
</feature>
<dbReference type="Proteomes" id="UP000320735">
    <property type="component" value="Unassembled WGS sequence"/>
</dbReference>
<evidence type="ECO:0000256" key="7">
    <source>
        <dbReference type="SAM" id="Phobius"/>
    </source>
</evidence>
<evidence type="ECO:0000256" key="2">
    <source>
        <dbReference type="ARBA" id="ARBA00006217"/>
    </source>
</evidence>
<dbReference type="Pfam" id="PF00484">
    <property type="entry name" value="Pro_CA"/>
    <property type="match status" value="1"/>
</dbReference>